<reference evidence="2 3" key="1">
    <citation type="submission" date="2015-05" db="EMBL/GenBank/DDBJ databases">
        <title>Photobacterium galathea sp. nov.</title>
        <authorList>
            <person name="Machado H."/>
            <person name="Gram L."/>
        </authorList>
    </citation>
    <scope>NUCLEOTIDE SEQUENCE [LARGE SCALE GENOMIC DNA]</scope>
    <source>
        <strain evidence="2 3">DSM 25995</strain>
    </source>
</reference>
<dbReference type="Proteomes" id="UP000036426">
    <property type="component" value="Unassembled WGS sequence"/>
</dbReference>
<evidence type="ECO:0000313" key="3">
    <source>
        <dbReference type="Proteomes" id="UP000036426"/>
    </source>
</evidence>
<evidence type="ECO:0000313" key="2">
    <source>
        <dbReference type="EMBL" id="KLV02118.1"/>
    </source>
</evidence>
<proteinExistence type="predicted"/>
<evidence type="ECO:0000256" key="1">
    <source>
        <dbReference type="SAM" id="SignalP"/>
    </source>
</evidence>
<dbReference type="AlphaFoldDB" id="A0A0J1GQS6"/>
<dbReference type="PATRIC" id="fig|754436.4.peg.913"/>
<keyword evidence="3" id="KW-1185">Reference proteome</keyword>
<dbReference type="EMBL" id="LDOV01000010">
    <property type="protein sequence ID" value="KLV02118.1"/>
    <property type="molecule type" value="Genomic_DNA"/>
</dbReference>
<keyword evidence="1" id="KW-0732">Signal</keyword>
<organism evidence="2 3">
    <name type="scientific">Photobacterium aphoticum</name>
    <dbReference type="NCBI Taxonomy" id="754436"/>
    <lineage>
        <taxon>Bacteria</taxon>
        <taxon>Pseudomonadati</taxon>
        <taxon>Pseudomonadota</taxon>
        <taxon>Gammaproteobacteria</taxon>
        <taxon>Vibrionales</taxon>
        <taxon>Vibrionaceae</taxon>
        <taxon>Photobacterium</taxon>
    </lineage>
</organism>
<feature type="chain" id="PRO_5005251858" evidence="1">
    <location>
        <begin position="22"/>
        <end position="103"/>
    </location>
</feature>
<protein>
    <submittedName>
        <fullName evidence="2">Uncharacterized protein</fullName>
    </submittedName>
</protein>
<sequence>MMIKKSLAALSLFAFSTLAQASPELLAPTEVDNGTYELIETLEIQGDINDSLKHLVTTNIKNNHSEYYVISDISEDTSQNTLTVVLRFYNFPHSPLTMDQSLS</sequence>
<accession>A0A0J1GQS6</accession>
<gene>
    <name evidence="2" type="ORF">ABT58_04285</name>
</gene>
<comment type="caution">
    <text evidence="2">The sequence shown here is derived from an EMBL/GenBank/DDBJ whole genome shotgun (WGS) entry which is preliminary data.</text>
</comment>
<feature type="signal peptide" evidence="1">
    <location>
        <begin position="1"/>
        <end position="21"/>
    </location>
</feature>
<name>A0A0J1GQS6_9GAMM</name>